<dbReference type="Gene3D" id="3.40.50.300">
    <property type="entry name" value="P-loop containing nucleotide triphosphate hydrolases"/>
    <property type="match status" value="1"/>
</dbReference>
<dbReference type="InterPro" id="IPR006551">
    <property type="entry name" value="Polynucleotide_phosphatase"/>
</dbReference>
<dbReference type="Proteomes" id="UP000030763">
    <property type="component" value="Unassembled WGS sequence"/>
</dbReference>
<dbReference type="Gene3D" id="3.40.50.1000">
    <property type="entry name" value="HAD superfamily/HAD-like"/>
    <property type="match status" value="1"/>
</dbReference>
<organism evidence="1 2">
    <name type="scientific">Eimeria maxima</name>
    <name type="common">Coccidian parasite</name>
    <dbReference type="NCBI Taxonomy" id="5804"/>
    <lineage>
        <taxon>Eukaryota</taxon>
        <taxon>Sar</taxon>
        <taxon>Alveolata</taxon>
        <taxon>Apicomplexa</taxon>
        <taxon>Conoidasida</taxon>
        <taxon>Coccidia</taxon>
        <taxon>Eucoccidiorida</taxon>
        <taxon>Eimeriorina</taxon>
        <taxon>Eimeriidae</taxon>
        <taxon>Eimeria</taxon>
    </lineage>
</organism>
<evidence type="ECO:0000313" key="1">
    <source>
        <dbReference type="EMBL" id="CDJ61545.1"/>
    </source>
</evidence>
<keyword evidence="2" id="KW-1185">Reference proteome</keyword>
<dbReference type="InterPro" id="IPR013954">
    <property type="entry name" value="PNK3P"/>
</dbReference>
<protein>
    <submittedName>
        <fullName evidence="1">Polynucleotide kinase-3'-phosphatase, putative</fullName>
    </submittedName>
</protein>
<dbReference type="InterPro" id="IPR036412">
    <property type="entry name" value="HAD-like_sf"/>
</dbReference>
<dbReference type="GO" id="GO:0046403">
    <property type="term" value="F:polynucleotide 3'-phosphatase activity"/>
    <property type="evidence" value="ECO:0007669"/>
    <property type="project" value="TreeGrafter"/>
</dbReference>
<accession>U6MIU8</accession>
<dbReference type="PANTHER" id="PTHR12083">
    <property type="entry name" value="BIFUNCTIONAL POLYNUCLEOTIDE PHOSPHATASE/KINASE"/>
    <property type="match status" value="1"/>
</dbReference>
<dbReference type="EMBL" id="HG722119">
    <property type="protein sequence ID" value="CDJ61545.1"/>
    <property type="molecule type" value="Genomic_DNA"/>
</dbReference>
<dbReference type="Pfam" id="PF13671">
    <property type="entry name" value="AAA_33"/>
    <property type="match status" value="1"/>
</dbReference>
<dbReference type="PANTHER" id="PTHR12083:SF9">
    <property type="entry name" value="BIFUNCTIONAL POLYNUCLEOTIDE PHOSPHATASE_KINASE"/>
    <property type="match status" value="1"/>
</dbReference>
<dbReference type="GO" id="GO:0046404">
    <property type="term" value="F:ATP-dependent polydeoxyribonucleotide 5'-hydroxyl-kinase activity"/>
    <property type="evidence" value="ECO:0007669"/>
    <property type="project" value="TreeGrafter"/>
</dbReference>
<dbReference type="VEuPathDB" id="ToxoDB:EMWEY_00042070"/>
<dbReference type="OMA" id="IDMQNAT"/>
<gene>
    <name evidence="1" type="ORF">EMWEY_00042070</name>
</gene>
<dbReference type="SUPFAM" id="SSF56784">
    <property type="entry name" value="HAD-like"/>
    <property type="match status" value="1"/>
</dbReference>
<keyword evidence="1" id="KW-0418">Kinase</keyword>
<proteinExistence type="predicted"/>
<keyword evidence="1" id="KW-0808">Transferase</keyword>
<dbReference type="InterPro" id="IPR023214">
    <property type="entry name" value="HAD_sf"/>
</dbReference>
<name>U6MIU8_EIMMA</name>
<dbReference type="InterPro" id="IPR006549">
    <property type="entry name" value="HAD-SF_hydro_IIIA"/>
</dbReference>
<dbReference type="OrthoDB" id="19045at2759"/>
<dbReference type="NCBIfam" id="TIGR01664">
    <property type="entry name" value="DNA-3'-Pase"/>
    <property type="match status" value="1"/>
</dbReference>
<dbReference type="AlphaFoldDB" id="U6MIU8"/>
<dbReference type="RefSeq" id="XP_013338195.1">
    <property type="nucleotide sequence ID" value="XM_013482741.1"/>
</dbReference>
<dbReference type="GeneID" id="25338193"/>
<dbReference type="Pfam" id="PF08645">
    <property type="entry name" value="PNK3P"/>
    <property type="match status" value="1"/>
</dbReference>
<dbReference type="SUPFAM" id="SSF52540">
    <property type="entry name" value="P-loop containing nucleoside triphosphate hydrolases"/>
    <property type="match status" value="1"/>
</dbReference>
<dbReference type="InterPro" id="IPR027417">
    <property type="entry name" value="P-loop_NTPase"/>
</dbReference>
<dbReference type="NCBIfam" id="TIGR01662">
    <property type="entry name" value="HAD-SF-IIIA"/>
    <property type="match status" value="1"/>
</dbReference>
<dbReference type="GO" id="GO:0006281">
    <property type="term" value="P:DNA repair"/>
    <property type="evidence" value="ECO:0007669"/>
    <property type="project" value="TreeGrafter"/>
</dbReference>
<reference evidence="1" key="2">
    <citation type="submission" date="2013-10" db="EMBL/GenBank/DDBJ databases">
        <authorList>
            <person name="Aslett M."/>
        </authorList>
    </citation>
    <scope>NUCLEOTIDE SEQUENCE [LARGE SCALE GENOMIC DNA]</scope>
    <source>
        <strain evidence="1">Weybridge</strain>
    </source>
</reference>
<evidence type="ECO:0000313" key="2">
    <source>
        <dbReference type="Proteomes" id="UP000030763"/>
    </source>
</evidence>
<sequence>MHASQVYFSLPSCCRLSKTPPFAADAISDASGGLNKARCSCSPVAIFDLDGTLITTRSGKKFPVDANDWKFLFEQQIRTQLRRLHDRGYSIFILSNQLGVSLGHVSLAELTAKVDAVQRLLQVPLTACLCCADDIYRKPRPAAASFIFKDLLPLLQEQQQPELAVFTATTKAATACPAASVLGCDDYPRVFFVGDAAGRPGDHSAADLKLALNVGMHFYTPEQFFGGKGAPHLPLLSRRLHGAVVGNEPQQLVMVTDRKKSSKDKSDTSITSLVFDPIELLSSSTTQAGDLQQQRRIKTMEGGADTAKEAEECQQQQQQKSSQELVILIGAPGSGKSTLVDRLFPQHAVVRQDDLKVKAKCVEVCAQLLREGKSVVVDRQNTTKEDREIFIQLAKTHGRGDCTVRGIALLWPKEVCLHLGIFRSLATALRNSSSREAASSATSSSVSRYRLVKVPKVVVNTFYANVEPPTVEEGFTKVEIHKDVSTDFLLYDDFCSEAERCMFGSFLD</sequence>
<reference evidence="1" key="1">
    <citation type="submission" date="2013-10" db="EMBL/GenBank/DDBJ databases">
        <title>Genomic analysis of the causative agents of coccidiosis in chickens.</title>
        <authorList>
            <person name="Reid A.J."/>
            <person name="Blake D."/>
            <person name="Billington K."/>
            <person name="Browne H."/>
            <person name="Dunn M."/>
            <person name="Hung S."/>
            <person name="Kawahara F."/>
            <person name="Miranda-Saavedra D."/>
            <person name="Mourier T."/>
            <person name="Nagra H."/>
            <person name="Otto T.D."/>
            <person name="Rawlings N."/>
            <person name="Sanchez A."/>
            <person name="Sanders M."/>
            <person name="Subramaniam C."/>
            <person name="Tay Y."/>
            <person name="Dear P."/>
            <person name="Doerig C."/>
            <person name="Gruber A."/>
            <person name="Parkinson J."/>
            <person name="Shirley M."/>
            <person name="Wan K.L."/>
            <person name="Berriman M."/>
            <person name="Tomley F."/>
            <person name="Pain A."/>
        </authorList>
    </citation>
    <scope>NUCLEOTIDE SEQUENCE [LARGE SCALE GENOMIC DNA]</scope>
    <source>
        <strain evidence="1">Weybridge</strain>
    </source>
</reference>
<dbReference type="GO" id="GO:0003690">
    <property type="term" value="F:double-stranded DNA binding"/>
    <property type="evidence" value="ECO:0007669"/>
    <property type="project" value="TreeGrafter"/>
</dbReference>